<dbReference type="KEGG" id="theu:HPC62_18080"/>
<evidence type="ECO:0000313" key="2">
    <source>
        <dbReference type="Proteomes" id="UP000505210"/>
    </source>
</evidence>
<keyword evidence="2" id="KW-1185">Reference proteome</keyword>
<reference evidence="1 2" key="1">
    <citation type="submission" date="2020-05" db="EMBL/GenBank/DDBJ databases">
        <title>Complete genome sequence of of a novel Thermoleptolyngbya strain isolated from hot springs of Ganzi, Sichuan China.</title>
        <authorList>
            <person name="Tang J."/>
            <person name="Daroch M."/>
            <person name="Li L."/>
            <person name="Waleron K."/>
            <person name="Waleron M."/>
            <person name="Waleron M."/>
        </authorList>
    </citation>
    <scope>NUCLEOTIDE SEQUENCE [LARGE SCALE GENOMIC DNA]</scope>
    <source>
        <strain evidence="1 2">PKUAC-SCTA183</strain>
    </source>
</reference>
<protein>
    <submittedName>
        <fullName evidence="1">Uncharacterized protein</fullName>
    </submittedName>
</protein>
<name>A0A6M8BHJ0_9CYAN</name>
<sequence>MLNLTNRFPQTSQSLWNRFEKPFTALFLTLGLAAAALAPAHGLEASRLTQASAATVARLEGAISQRFPNGVYLYGQSQQPDQLGSAYMVFEVSENQVVGAFYMPHSSFDCFYGEVQAQELALNVIDSYEQTVHPYSVALQANASVAATGGEAIAPLNLEGFHQLSALSENDQRILNTCKISPERVN</sequence>
<evidence type="ECO:0000313" key="1">
    <source>
        <dbReference type="EMBL" id="QKD83846.1"/>
    </source>
</evidence>
<organism evidence="1 2">
    <name type="scientific">Thermoleptolyngbya sichuanensis A183</name>
    <dbReference type="NCBI Taxonomy" id="2737172"/>
    <lineage>
        <taxon>Bacteria</taxon>
        <taxon>Bacillati</taxon>
        <taxon>Cyanobacteriota</taxon>
        <taxon>Cyanophyceae</taxon>
        <taxon>Oculatellales</taxon>
        <taxon>Oculatellaceae</taxon>
        <taxon>Thermoleptolyngbya</taxon>
        <taxon>Thermoleptolyngbya sichuanensis</taxon>
    </lineage>
</organism>
<proteinExistence type="predicted"/>
<gene>
    <name evidence="1" type="ORF">HPC62_18080</name>
</gene>
<dbReference type="AlphaFoldDB" id="A0A6M8BHJ0"/>
<accession>A0A6M8BHJ0</accession>
<dbReference type="Proteomes" id="UP000505210">
    <property type="component" value="Chromosome"/>
</dbReference>
<dbReference type="EMBL" id="CP053661">
    <property type="protein sequence ID" value="QKD83846.1"/>
    <property type="molecule type" value="Genomic_DNA"/>
</dbReference>
<dbReference type="RefSeq" id="WP_172357891.1">
    <property type="nucleotide sequence ID" value="NZ_CP053661.1"/>
</dbReference>